<keyword evidence="7" id="KW-1185">Reference proteome</keyword>
<feature type="binding site" evidence="4">
    <location>
        <begin position="13"/>
        <end position="18"/>
    </location>
    <ligand>
        <name>substrate</name>
    </ligand>
</feature>
<evidence type="ECO:0000313" key="7">
    <source>
        <dbReference type="Proteomes" id="UP000286045"/>
    </source>
</evidence>
<dbReference type="AlphaFoldDB" id="A0A439DKH2"/>
<evidence type="ECO:0000256" key="4">
    <source>
        <dbReference type="PIRSR" id="PIRSR617939-2"/>
    </source>
</evidence>
<feature type="active site" description="Proton acceptor" evidence="3">
    <location>
        <position position="107"/>
    </location>
</feature>
<dbReference type="PANTHER" id="PTHR12935:SF0">
    <property type="entry name" value="GAMMA-GLUTAMYLCYCLOTRANSFERASE"/>
    <property type="match status" value="1"/>
</dbReference>
<organism evidence="6 7">
    <name type="scientific">Xylaria grammica</name>
    <dbReference type="NCBI Taxonomy" id="363999"/>
    <lineage>
        <taxon>Eukaryota</taxon>
        <taxon>Fungi</taxon>
        <taxon>Dikarya</taxon>
        <taxon>Ascomycota</taxon>
        <taxon>Pezizomycotina</taxon>
        <taxon>Sordariomycetes</taxon>
        <taxon>Xylariomycetidae</taxon>
        <taxon>Xylariales</taxon>
        <taxon>Xylariaceae</taxon>
        <taxon>Xylaria</taxon>
    </lineage>
</organism>
<keyword evidence="2" id="KW-0456">Lyase</keyword>
<dbReference type="EC" id="4.3.2.9" evidence="1"/>
<feature type="binding site" evidence="4">
    <location>
        <position position="170"/>
    </location>
    <ligand>
        <name>substrate</name>
    </ligand>
</feature>
<dbReference type="InterPro" id="IPR013024">
    <property type="entry name" value="GGCT-like"/>
</dbReference>
<name>A0A439DKH2_9PEZI</name>
<protein>
    <recommendedName>
        <fullName evidence="1">gamma-glutamylcyclotransferase</fullName>
        <ecNumber evidence="1">4.3.2.9</ecNumber>
    </recommendedName>
</protein>
<dbReference type="EMBL" id="RYZI01000002">
    <property type="protein sequence ID" value="RWA14900.1"/>
    <property type="molecule type" value="Genomic_DNA"/>
</dbReference>
<evidence type="ECO:0000256" key="3">
    <source>
        <dbReference type="PIRSR" id="PIRSR617939-1"/>
    </source>
</evidence>
<dbReference type="Gene3D" id="3.10.490.10">
    <property type="entry name" value="Gamma-glutamyl cyclotransferase-like"/>
    <property type="match status" value="1"/>
</dbReference>
<feature type="compositionally biased region" description="Basic and acidic residues" evidence="5">
    <location>
        <begin position="71"/>
        <end position="82"/>
    </location>
</feature>
<evidence type="ECO:0000313" key="6">
    <source>
        <dbReference type="EMBL" id="RWA14900.1"/>
    </source>
</evidence>
<dbReference type="CDD" id="cd06661">
    <property type="entry name" value="GGCT_like"/>
    <property type="match status" value="1"/>
</dbReference>
<evidence type="ECO:0000256" key="5">
    <source>
        <dbReference type="SAM" id="MobiDB-lite"/>
    </source>
</evidence>
<evidence type="ECO:0000256" key="2">
    <source>
        <dbReference type="ARBA" id="ARBA00023239"/>
    </source>
</evidence>
<dbReference type="InterPro" id="IPR017939">
    <property type="entry name" value="G-Glutamylcylcotransferase"/>
</dbReference>
<sequence>MAPKGLDEQGRLYFAYGSNLSTTQMRHRCPRSTPVGLAHLPDWTWIINKRGYANIVPNNHDRPSQTPSIDGKGDGARAKSDHGPPWGVYGLVYQLHPDDESKLDRYEGVGFAYERQILEVAWVTTDALPEAGPKQPSHGKGTTRPKSEKINALTYVDSARVTPSTPKEEYIGRMNVGIEEAKLPAAYVNDVIRPYIPAPGI</sequence>
<feature type="region of interest" description="Disordered" evidence="5">
    <location>
        <begin position="56"/>
        <end position="82"/>
    </location>
</feature>
<dbReference type="SUPFAM" id="SSF110857">
    <property type="entry name" value="Gamma-glutamyl cyclotransferase-like"/>
    <property type="match status" value="1"/>
</dbReference>
<dbReference type="GO" id="GO:0003839">
    <property type="term" value="F:gamma-glutamylcyclotransferase activity"/>
    <property type="evidence" value="ECO:0007669"/>
    <property type="project" value="UniProtKB-EC"/>
</dbReference>
<dbReference type="STRING" id="363999.A0A439DKH2"/>
<reference evidence="6 7" key="1">
    <citation type="submission" date="2018-12" db="EMBL/GenBank/DDBJ databases">
        <title>Draft genome sequence of Xylaria grammica IHI A82.</title>
        <authorList>
            <person name="Buettner E."/>
            <person name="Kellner H."/>
        </authorList>
    </citation>
    <scope>NUCLEOTIDE SEQUENCE [LARGE SCALE GENOMIC DNA]</scope>
    <source>
        <strain evidence="6 7">IHI A82</strain>
    </source>
</reference>
<gene>
    <name evidence="6" type="ORF">EKO27_g142</name>
</gene>
<proteinExistence type="predicted"/>
<feature type="region of interest" description="Disordered" evidence="5">
    <location>
        <begin position="129"/>
        <end position="148"/>
    </location>
</feature>
<dbReference type="PANTHER" id="PTHR12935">
    <property type="entry name" value="GAMMA-GLUTAMYLCYCLOTRANSFERASE"/>
    <property type="match status" value="1"/>
</dbReference>
<comment type="caution">
    <text evidence="6">The sequence shown here is derived from an EMBL/GenBank/DDBJ whole genome shotgun (WGS) entry which is preliminary data.</text>
</comment>
<accession>A0A439DKH2</accession>
<dbReference type="Proteomes" id="UP000286045">
    <property type="component" value="Unassembled WGS sequence"/>
</dbReference>
<evidence type="ECO:0000256" key="1">
    <source>
        <dbReference type="ARBA" id="ARBA00012346"/>
    </source>
</evidence>
<dbReference type="InterPro" id="IPR036568">
    <property type="entry name" value="GGCT-like_sf"/>
</dbReference>